<dbReference type="EMBL" id="BPTR01000001">
    <property type="protein sequence ID" value="GJG28727.1"/>
    <property type="molecule type" value="Genomic_DNA"/>
</dbReference>
<comment type="caution">
    <text evidence="1">The sequence shown here is derived from an EMBL/GenBank/DDBJ whole genome shotgun (WGS) entry which is preliminary data.</text>
</comment>
<accession>A0AA37HZA0</accession>
<protein>
    <submittedName>
        <fullName evidence="1">Uncharacterized protein</fullName>
    </submittedName>
</protein>
<reference evidence="1" key="1">
    <citation type="submission" date="2021-08" db="EMBL/GenBank/DDBJ databases">
        <title>Prevotella lacticifex sp. nov., isolated from rumen of cow.</title>
        <authorList>
            <person name="Shinkai T."/>
            <person name="Ikeyama N."/>
            <person name="Kumagai M."/>
            <person name="Ohmori H."/>
            <person name="Sakamoto M."/>
            <person name="Ohkuma M."/>
            <person name="Mitsumori M."/>
        </authorList>
    </citation>
    <scope>NUCLEOTIDE SEQUENCE</scope>
    <source>
        <strain evidence="1">DSM 11371</strain>
    </source>
</reference>
<dbReference type="RefSeq" id="WP_039871248.1">
    <property type="nucleotide sequence ID" value="NZ_BPTR01000001.1"/>
</dbReference>
<evidence type="ECO:0000313" key="1">
    <source>
        <dbReference type="EMBL" id="GJG28727.1"/>
    </source>
</evidence>
<proteinExistence type="predicted"/>
<organism evidence="1 2">
    <name type="scientific">Segatella bryantii</name>
    <name type="common">Prevotella bryantii</name>
    <dbReference type="NCBI Taxonomy" id="77095"/>
    <lineage>
        <taxon>Bacteria</taxon>
        <taxon>Pseudomonadati</taxon>
        <taxon>Bacteroidota</taxon>
        <taxon>Bacteroidia</taxon>
        <taxon>Bacteroidales</taxon>
        <taxon>Prevotellaceae</taxon>
        <taxon>Segatella</taxon>
    </lineage>
</organism>
<sequence length="94" mass="10875">MKTFLIVYSPTNNITELQARIRSLGDSFFFMDNHCLLSVQDDTMTAKQVFERLEGESKLNSIFVSAISTNVERGYWGSMSRDFWDWISAHQSNI</sequence>
<name>A0AA37HZA0_SEGBR</name>
<gene>
    <name evidence="1" type="ORF">PRRU23_24270</name>
</gene>
<dbReference type="AlphaFoldDB" id="A0AA37HZA0"/>
<dbReference type="Proteomes" id="UP000887043">
    <property type="component" value="Unassembled WGS sequence"/>
</dbReference>
<evidence type="ECO:0000313" key="2">
    <source>
        <dbReference type="Proteomes" id="UP000887043"/>
    </source>
</evidence>